<dbReference type="EMBL" id="CP073041">
    <property type="protein sequence ID" value="UXE64164.1"/>
    <property type="molecule type" value="Genomic_DNA"/>
</dbReference>
<keyword evidence="1" id="KW-0067">ATP-binding</keyword>
<proteinExistence type="predicted"/>
<keyword evidence="1" id="KW-0347">Helicase</keyword>
<gene>
    <name evidence="1" type="ORF">KA717_17635</name>
</gene>
<keyword evidence="1" id="KW-0547">Nucleotide-binding</keyword>
<sequence length="63" mass="6811">MTHSQTIRCPNCGNHAVRQQIVHLNVTETACPVCDYLMINCTSTGNVLESYAPGLKGFSQAVS</sequence>
<protein>
    <submittedName>
        <fullName evidence="1">Replication restart DNA helicase PriA</fullName>
    </submittedName>
</protein>
<organism evidence="1">
    <name type="scientific">Woronichinia naegeliana WA131</name>
    <dbReference type="NCBI Taxonomy" id="2824559"/>
    <lineage>
        <taxon>Bacteria</taxon>
        <taxon>Bacillati</taxon>
        <taxon>Cyanobacteriota</taxon>
        <taxon>Cyanophyceae</taxon>
        <taxon>Synechococcales</taxon>
        <taxon>Coelosphaeriaceae</taxon>
        <taxon>Woronichinia</taxon>
    </lineage>
</organism>
<dbReference type="AlphaFoldDB" id="A0A977PYQ7"/>
<dbReference type="Proteomes" id="UP001065613">
    <property type="component" value="Chromosome"/>
</dbReference>
<name>A0A977PYQ7_9CYAN</name>
<keyword evidence="1" id="KW-0378">Hydrolase</keyword>
<accession>A0A977PYQ7</accession>
<dbReference type="KEGG" id="wna:KA717_17635"/>
<evidence type="ECO:0000313" key="1">
    <source>
        <dbReference type="EMBL" id="UXE64164.1"/>
    </source>
</evidence>
<dbReference type="GO" id="GO:0004386">
    <property type="term" value="F:helicase activity"/>
    <property type="evidence" value="ECO:0007669"/>
    <property type="project" value="UniProtKB-KW"/>
</dbReference>
<reference evidence="1" key="1">
    <citation type="submission" date="2021-04" db="EMBL/GenBank/DDBJ databases">
        <title>Genome sequence of Woronichinia naegeliana from Washington state freshwater lake bloom.</title>
        <authorList>
            <person name="Dreher T.W."/>
        </authorList>
    </citation>
    <scope>NUCLEOTIDE SEQUENCE</scope>
    <source>
        <strain evidence="1">WA131</strain>
    </source>
</reference>